<proteinExistence type="predicted"/>
<protein>
    <submittedName>
        <fullName evidence="3">Aldo/keto reductase</fullName>
    </submittedName>
</protein>
<sequence>MEYTKLGWSDLRISRIGLGTWQFSETWGVLDYNVAKSILSKAFELGVNFIDTAMVYGRGLSEEFIGNALRELGVKREEVVIATKIPGDFLNSIDILKSIDSSMKRLGLNYIDLLQIHWPPCWHNFPTCEYARVIERAVKLGKVNYIGVSNYPIVLIEELRSCFSTIDIVSMQYRYNLVEREAEKELIPYAEANSFTFLAWSPIAKGALSGKYSIDNLPIFKDLRSTDPIFHTENFSKIQRVVDILKELSIKYGKKPVQIAINWLISYSSSIVPIPGAKSPDQVIDNANSVGWRLSYSDWRLLDEASRNINISYAVWYLK</sequence>
<dbReference type="InterPro" id="IPR023210">
    <property type="entry name" value="NADP_OxRdtase_dom"/>
</dbReference>
<dbReference type="GO" id="GO:0016491">
    <property type="term" value="F:oxidoreductase activity"/>
    <property type="evidence" value="ECO:0007669"/>
    <property type="project" value="UniProtKB-KW"/>
</dbReference>
<keyword evidence="1" id="KW-0560">Oxidoreductase</keyword>
<feature type="domain" description="NADP-dependent oxidoreductase" evidence="2">
    <location>
        <begin position="15"/>
        <end position="306"/>
    </location>
</feature>
<dbReference type="InterPro" id="IPR036812">
    <property type="entry name" value="NAD(P)_OxRdtase_dom_sf"/>
</dbReference>
<name>A0A7C4DB68_STAMA</name>
<dbReference type="PANTHER" id="PTHR43364">
    <property type="entry name" value="NADH-SPECIFIC METHYLGLYOXAL REDUCTASE-RELATED"/>
    <property type="match status" value="1"/>
</dbReference>
<dbReference type="Pfam" id="PF00248">
    <property type="entry name" value="Aldo_ket_red"/>
    <property type="match status" value="1"/>
</dbReference>
<evidence type="ECO:0000313" key="3">
    <source>
        <dbReference type="EMBL" id="HGM59413.1"/>
    </source>
</evidence>
<reference evidence="3" key="1">
    <citation type="journal article" date="2020" name="mSystems">
        <title>Genome- and Community-Level Interaction Insights into Carbon Utilization and Element Cycling Functions of Hydrothermarchaeota in Hydrothermal Sediment.</title>
        <authorList>
            <person name="Zhou Z."/>
            <person name="Liu Y."/>
            <person name="Xu W."/>
            <person name="Pan J."/>
            <person name="Luo Z.H."/>
            <person name="Li M."/>
        </authorList>
    </citation>
    <scope>NUCLEOTIDE SEQUENCE [LARGE SCALE GENOMIC DNA]</scope>
    <source>
        <strain evidence="3">SpSt-642</strain>
    </source>
</reference>
<dbReference type="EMBL" id="DTBJ01000063">
    <property type="protein sequence ID" value="HGM59413.1"/>
    <property type="molecule type" value="Genomic_DNA"/>
</dbReference>
<comment type="caution">
    <text evidence="3">The sequence shown here is derived from an EMBL/GenBank/DDBJ whole genome shotgun (WGS) entry which is preliminary data.</text>
</comment>
<evidence type="ECO:0000256" key="1">
    <source>
        <dbReference type="ARBA" id="ARBA00023002"/>
    </source>
</evidence>
<dbReference type="InterPro" id="IPR020471">
    <property type="entry name" value="AKR"/>
</dbReference>
<gene>
    <name evidence="3" type="ORF">ENU14_07565</name>
</gene>
<evidence type="ECO:0000259" key="2">
    <source>
        <dbReference type="Pfam" id="PF00248"/>
    </source>
</evidence>
<dbReference type="AlphaFoldDB" id="A0A7C4DB68"/>
<dbReference type="SUPFAM" id="SSF51430">
    <property type="entry name" value="NAD(P)-linked oxidoreductase"/>
    <property type="match status" value="1"/>
</dbReference>
<dbReference type="PANTHER" id="PTHR43364:SF4">
    <property type="entry name" value="NAD(P)-LINKED OXIDOREDUCTASE SUPERFAMILY PROTEIN"/>
    <property type="match status" value="1"/>
</dbReference>
<dbReference type="Gene3D" id="3.20.20.100">
    <property type="entry name" value="NADP-dependent oxidoreductase domain"/>
    <property type="match status" value="1"/>
</dbReference>
<organism evidence="3">
    <name type="scientific">Staphylothermus marinus</name>
    <dbReference type="NCBI Taxonomy" id="2280"/>
    <lineage>
        <taxon>Archaea</taxon>
        <taxon>Thermoproteota</taxon>
        <taxon>Thermoprotei</taxon>
        <taxon>Desulfurococcales</taxon>
        <taxon>Desulfurococcaceae</taxon>
        <taxon>Staphylothermus</taxon>
    </lineage>
</organism>
<dbReference type="PRINTS" id="PR00069">
    <property type="entry name" value="ALDKETRDTASE"/>
</dbReference>
<accession>A0A7C4DB68</accession>
<dbReference type="InterPro" id="IPR050523">
    <property type="entry name" value="AKR_Detox_Biosynth"/>
</dbReference>